<name>A0ABD1ANX4_CARAN</name>
<dbReference type="GO" id="GO:0006508">
    <property type="term" value="P:proteolysis"/>
    <property type="evidence" value="ECO:0007669"/>
    <property type="project" value="UniProtKB-KW"/>
</dbReference>
<dbReference type="InterPro" id="IPR036852">
    <property type="entry name" value="Peptidase_S8/S53_dom_sf"/>
</dbReference>
<keyword evidence="10" id="KW-1185">Reference proteome</keyword>
<dbReference type="EMBL" id="JBANAX010000240">
    <property type="protein sequence ID" value="KAL1217701.1"/>
    <property type="molecule type" value="Genomic_DNA"/>
</dbReference>
<sequence>MSGTSMACPHVAGVAAYVKSFHPDWSPSAIKSAIMTTGNVQKPILASDFLTIWRDTKPKYCHGIFAATPMDLKKNPEQEFAYGSGQINPTKASDPGLVYEVETEDYLKMLCAEGFDPMVLTKISGQNVTCSEKNPNK</sequence>
<comment type="similarity">
    <text evidence="1 6">Belongs to the peptidase S8 family.</text>
</comment>
<accession>A0ABD1ANX4</accession>
<keyword evidence="2" id="KW-0645">Protease</keyword>
<dbReference type="PROSITE" id="PS00138">
    <property type="entry name" value="SUBTILASE_SER"/>
    <property type="match status" value="1"/>
</dbReference>
<dbReference type="InterPro" id="IPR000209">
    <property type="entry name" value="Peptidase_S8/S53_dom"/>
</dbReference>
<dbReference type="PROSITE" id="PS51892">
    <property type="entry name" value="SUBTILASE"/>
    <property type="match status" value="1"/>
</dbReference>
<evidence type="ECO:0000256" key="6">
    <source>
        <dbReference type="PROSITE-ProRule" id="PRU01240"/>
    </source>
</evidence>
<dbReference type="EMBL" id="JBANAX010000455">
    <property type="protein sequence ID" value="KAL1208309.1"/>
    <property type="molecule type" value="Genomic_DNA"/>
</dbReference>
<organism evidence="8 10">
    <name type="scientific">Cardamine amara subsp. amara</name>
    <dbReference type="NCBI Taxonomy" id="228776"/>
    <lineage>
        <taxon>Eukaryota</taxon>
        <taxon>Viridiplantae</taxon>
        <taxon>Streptophyta</taxon>
        <taxon>Embryophyta</taxon>
        <taxon>Tracheophyta</taxon>
        <taxon>Spermatophyta</taxon>
        <taxon>Magnoliopsida</taxon>
        <taxon>eudicotyledons</taxon>
        <taxon>Gunneridae</taxon>
        <taxon>Pentapetalae</taxon>
        <taxon>rosids</taxon>
        <taxon>malvids</taxon>
        <taxon>Brassicales</taxon>
        <taxon>Brassicaceae</taxon>
        <taxon>Cardamineae</taxon>
        <taxon>Cardamine</taxon>
    </lineage>
</organism>
<protein>
    <submittedName>
        <fullName evidence="8">Subtilisin-like protease SBT4.3</fullName>
    </submittedName>
</protein>
<dbReference type="Pfam" id="PF00082">
    <property type="entry name" value="Peptidase_S8"/>
    <property type="match status" value="1"/>
</dbReference>
<keyword evidence="5" id="KW-0720">Serine protease</keyword>
<dbReference type="InterPro" id="IPR023828">
    <property type="entry name" value="Peptidase_S8_Ser-AS"/>
</dbReference>
<comment type="caution">
    <text evidence="8">The sequence shown here is derived from an EMBL/GenBank/DDBJ whole genome shotgun (WGS) entry which is preliminary data.</text>
</comment>
<keyword evidence="4" id="KW-0378">Hydrolase</keyword>
<evidence type="ECO:0000259" key="7">
    <source>
        <dbReference type="Pfam" id="PF00082"/>
    </source>
</evidence>
<evidence type="ECO:0000256" key="4">
    <source>
        <dbReference type="ARBA" id="ARBA00022801"/>
    </source>
</evidence>
<dbReference type="Proteomes" id="UP001558713">
    <property type="component" value="Unassembled WGS sequence"/>
</dbReference>
<evidence type="ECO:0000313" key="8">
    <source>
        <dbReference type="EMBL" id="KAL1208309.1"/>
    </source>
</evidence>
<comment type="caution">
    <text evidence="6">Lacks conserved residue(s) required for the propagation of feature annotation.</text>
</comment>
<evidence type="ECO:0000256" key="1">
    <source>
        <dbReference type="ARBA" id="ARBA00011073"/>
    </source>
</evidence>
<dbReference type="GO" id="GO:0008236">
    <property type="term" value="F:serine-type peptidase activity"/>
    <property type="evidence" value="ECO:0007669"/>
    <property type="project" value="UniProtKB-KW"/>
</dbReference>
<gene>
    <name evidence="9" type="ORF">V5N11_006440</name>
    <name evidence="8" type="ORF">V5N11_033608</name>
</gene>
<feature type="domain" description="Peptidase S8/S53" evidence="7">
    <location>
        <begin position="1"/>
        <end position="48"/>
    </location>
</feature>
<dbReference type="PANTHER" id="PTHR10795">
    <property type="entry name" value="PROPROTEIN CONVERTASE SUBTILISIN/KEXIN"/>
    <property type="match status" value="1"/>
</dbReference>
<reference evidence="8 10" key="1">
    <citation type="submission" date="2024-04" db="EMBL/GenBank/DDBJ databases">
        <title>Genome assembly C_amara_ONT_v2.</title>
        <authorList>
            <person name="Yant L."/>
            <person name="Moore C."/>
            <person name="Slenker M."/>
        </authorList>
    </citation>
    <scope>NUCLEOTIDE SEQUENCE [LARGE SCALE GENOMIC DNA]</scope>
    <source>
        <tissue evidence="8">Leaf</tissue>
    </source>
</reference>
<evidence type="ECO:0000256" key="2">
    <source>
        <dbReference type="ARBA" id="ARBA00022670"/>
    </source>
</evidence>
<dbReference type="SUPFAM" id="SSF52743">
    <property type="entry name" value="Subtilisin-like"/>
    <property type="match status" value="1"/>
</dbReference>
<dbReference type="AlphaFoldDB" id="A0ABD1ANX4"/>
<keyword evidence="3" id="KW-0732">Signal</keyword>
<proteinExistence type="inferred from homology"/>
<evidence type="ECO:0000313" key="10">
    <source>
        <dbReference type="Proteomes" id="UP001558713"/>
    </source>
</evidence>
<evidence type="ECO:0000313" key="9">
    <source>
        <dbReference type="EMBL" id="KAL1217701.1"/>
    </source>
</evidence>
<dbReference type="Gene3D" id="3.40.50.200">
    <property type="entry name" value="Peptidase S8/S53 domain"/>
    <property type="match status" value="1"/>
</dbReference>
<dbReference type="InterPro" id="IPR045051">
    <property type="entry name" value="SBT"/>
</dbReference>
<evidence type="ECO:0000256" key="5">
    <source>
        <dbReference type="ARBA" id="ARBA00022825"/>
    </source>
</evidence>
<evidence type="ECO:0000256" key="3">
    <source>
        <dbReference type="ARBA" id="ARBA00022729"/>
    </source>
</evidence>